<keyword evidence="3" id="KW-1185">Reference proteome</keyword>
<dbReference type="PANTHER" id="PTHR14296:SF16">
    <property type="entry name" value="REMODELING AND SPACING FACTOR 1"/>
    <property type="match status" value="1"/>
</dbReference>
<dbReference type="GO" id="GO:0045892">
    <property type="term" value="P:negative regulation of DNA-templated transcription"/>
    <property type="evidence" value="ECO:0007669"/>
    <property type="project" value="TreeGrafter"/>
</dbReference>
<dbReference type="AlphaFoldDB" id="A0A9J6D6T6"/>
<reference evidence="2" key="1">
    <citation type="journal article" date="2020" name="Cell">
        <title>Large-Scale Comparative Analyses of Tick Genomes Elucidate Their Genetic Diversity and Vector Capacities.</title>
        <authorList>
            <consortium name="Tick Genome and Microbiome Consortium (TIGMIC)"/>
            <person name="Jia N."/>
            <person name="Wang J."/>
            <person name="Shi W."/>
            <person name="Du L."/>
            <person name="Sun Y."/>
            <person name="Zhan W."/>
            <person name="Jiang J.F."/>
            <person name="Wang Q."/>
            <person name="Zhang B."/>
            <person name="Ji P."/>
            <person name="Bell-Sakyi L."/>
            <person name="Cui X.M."/>
            <person name="Yuan T.T."/>
            <person name="Jiang B.G."/>
            <person name="Yang W.F."/>
            <person name="Lam T.T."/>
            <person name="Chang Q.C."/>
            <person name="Ding S.J."/>
            <person name="Wang X.J."/>
            <person name="Zhu J.G."/>
            <person name="Ruan X.D."/>
            <person name="Zhao L."/>
            <person name="Wei J.T."/>
            <person name="Ye R.Z."/>
            <person name="Que T.C."/>
            <person name="Du C.H."/>
            <person name="Zhou Y.H."/>
            <person name="Cheng J.X."/>
            <person name="Dai P.F."/>
            <person name="Guo W.B."/>
            <person name="Han X.H."/>
            <person name="Huang E.J."/>
            <person name="Li L.F."/>
            <person name="Wei W."/>
            <person name="Gao Y.C."/>
            <person name="Liu J.Z."/>
            <person name="Shao H.Z."/>
            <person name="Wang X."/>
            <person name="Wang C.C."/>
            <person name="Yang T.C."/>
            <person name="Huo Q.B."/>
            <person name="Li W."/>
            <person name="Chen H.Y."/>
            <person name="Chen S.E."/>
            <person name="Zhou L.G."/>
            <person name="Ni X.B."/>
            <person name="Tian J.H."/>
            <person name="Sheng Y."/>
            <person name="Liu T."/>
            <person name="Pan Y.S."/>
            <person name="Xia L.Y."/>
            <person name="Li J."/>
            <person name="Zhao F."/>
            <person name="Cao W.C."/>
        </authorList>
    </citation>
    <scope>NUCLEOTIDE SEQUENCE</scope>
    <source>
        <strain evidence="2">Rmic-2018</strain>
    </source>
</reference>
<feature type="compositionally biased region" description="Basic and acidic residues" evidence="1">
    <location>
        <begin position="216"/>
        <end position="235"/>
    </location>
</feature>
<feature type="region of interest" description="Disordered" evidence="1">
    <location>
        <begin position="194"/>
        <end position="255"/>
    </location>
</feature>
<feature type="compositionally biased region" description="Polar residues" evidence="1">
    <location>
        <begin position="557"/>
        <end position="583"/>
    </location>
</feature>
<feature type="region of interest" description="Disordered" evidence="1">
    <location>
        <begin position="443"/>
        <end position="508"/>
    </location>
</feature>
<feature type="compositionally biased region" description="Polar residues" evidence="1">
    <location>
        <begin position="390"/>
        <end position="406"/>
    </location>
</feature>
<accession>A0A9J6D6T6</accession>
<dbReference type="VEuPathDB" id="VectorBase:LOC119177930"/>
<dbReference type="PANTHER" id="PTHR14296">
    <property type="entry name" value="REMODELING AND SPACING FACTOR 1"/>
    <property type="match status" value="1"/>
</dbReference>
<dbReference type="EMBL" id="JABSTU010000011">
    <property type="protein sequence ID" value="KAH8009765.1"/>
    <property type="molecule type" value="Genomic_DNA"/>
</dbReference>
<dbReference type="GO" id="GO:0042393">
    <property type="term" value="F:histone binding"/>
    <property type="evidence" value="ECO:0007669"/>
    <property type="project" value="TreeGrafter"/>
</dbReference>
<dbReference type="InterPro" id="IPR028938">
    <property type="entry name" value="Rsf1-like"/>
</dbReference>
<feature type="compositionally biased region" description="Polar residues" evidence="1">
    <location>
        <begin position="202"/>
        <end position="213"/>
    </location>
</feature>
<feature type="compositionally biased region" description="Basic and acidic residues" evidence="1">
    <location>
        <begin position="246"/>
        <end position="255"/>
    </location>
</feature>
<feature type="region of interest" description="Disordered" evidence="1">
    <location>
        <begin position="557"/>
        <end position="591"/>
    </location>
</feature>
<feature type="compositionally biased region" description="Polar residues" evidence="1">
    <location>
        <begin position="490"/>
        <end position="499"/>
    </location>
</feature>
<feature type="compositionally biased region" description="Polar residues" evidence="1">
    <location>
        <begin position="450"/>
        <end position="459"/>
    </location>
</feature>
<organism evidence="2 3">
    <name type="scientific">Rhipicephalus microplus</name>
    <name type="common">Cattle tick</name>
    <name type="synonym">Boophilus microplus</name>
    <dbReference type="NCBI Taxonomy" id="6941"/>
    <lineage>
        <taxon>Eukaryota</taxon>
        <taxon>Metazoa</taxon>
        <taxon>Ecdysozoa</taxon>
        <taxon>Arthropoda</taxon>
        <taxon>Chelicerata</taxon>
        <taxon>Arachnida</taxon>
        <taxon>Acari</taxon>
        <taxon>Parasitiformes</taxon>
        <taxon>Ixodida</taxon>
        <taxon>Ixodoidea</taxon>
        <taxon>Ixodidae</taxon>
        <taxon>Rhipicephalinae</taxon>
        <taxon>Rhipicephalus</taxon>
        <taxon>Boophilus</taxon>
    </lineage>
</organism>
<dbReference type="Proteomes" id="UP000821866">
    <property type="component" value="Chromosome 9"/>
</dbReference>
<feature type="compositionally biased region" description="Basic and acidic residues" evidence="1">
    <location>
        <begin position="297"/>
        <end position="317"/>
    </location>
</feature>
<feature type="compositionally biased region" description="Basic and acidic residues" evidence="1">
    <location>
        <begin position="464"/>
        <end position="489"/>
    </location>
</feature>
<reference evidence="2" key="2">
    <citation type="submission" date="2021-09" db="EMBL/GenBank/DDBJ databases">
        <authorList>
            <person name="Jia N."/>
            <person name="Wang J."/>
            <person name="Shi W."/>
            <person name="Du L."/>
            <person name="Sun Y."/>
            <person name="Zhan W."/>
            <person name="Jiang J."/>
            <person name="Wang Q."/>
            <person name="Zhang B."/>
            <person name="Ji P."/>
            <person name="Sakyi L.B."/>
            <person name="Cui X."/>
            <person name="Yuan T."/>
            <person name="Jiang B."/>
            <person name="Yang W."/>
            <person name="Lam T.T.-Y."/>
            <person name="Chang Q."/>
            <person name="Ding S."/>
            <person name="Wang X."/>
            <person name="Zhu J."/>
            <person name="Ruan X."/>
            <person name="Zhao L."/>
            <person name="Wei J."/>
            <person name="Que T."/>
            <person name="Du C."/>
            <person name="Cheng J."/>
            <person name="Dai P."/>
            <person name="Han X."/>
            <person name="Huang E."/>
            <person name="Gao Y."/>
            <person name="Liu J."/>
            <person name="Shao H."/>
            <person name="Ye R."/>
            <person name="Li L."/>
            <person name="Wei W."/>
            <person name="Wang X."/>
            <person name="Wang C."/>
            <person name="Huo Q."/>
            <person name="Li W."/>
            <person name="Guo W."/>
            <person name="Chen H."/>
            <person name="Chen S."/>
            <person name="Zhou L."/>
            <person name="Zhou L."/>
            <person name="Ni X."/>
            <person name="Tian J."/>
            <person name="Zhou Y."/>
            <person name="Sheng Y."/>
            <person name="Liu T."/>
            <person name="Pan Y."/>
            <person name="Xia L."/>
            <person name="Li J."/>
            <person name="Zhao F."/>
            <person name="Cao W."/>
        </authorList>
    </citation>
    <scope>NUCLEOTIDE SEQUENCE</scope>
    <source>
        <strain evidence="2">Rmic-2018</strain>
        <tissue evidence="2">Larvae</tissue>
    </source>
</reference>
<evidence type="ECO:0000313" key="3">
    <source>
        <dbReference type="Proteomes" id="UP000821866"/>
    </source>
</evidence>
<name>A0A9J6D6T6_RHIMP</name>
<feature type="compositionally biased region" description="Basic and acidic residues" evidence="1">
    <location>
        <begin position="328"/>
        <end position="357"/>
    </location>
</feature>
<dbReference type="GO" id="GO:0031213">
    <property type="term" value="C:RSF complex"/>
    <property type="evidence" value="ECO:0007669"/>
    <property type="project" value="InterPro"/>
</dbReference>
<evidence type="ECO:0008006" key="4">
    <source>
        <dbReference type="Google" id="ProtNLM"/>
    </source>
</evidence>
<gene>
    <name evidence="2" type="ORF">HPB51_019080</name>
</gene>
<proteinExistence type="predicted"/>
<evidence type="ECO:0000256" key="1">
    <source>
        <dbReference type="SAM" id="MobiDB-lite"/>
    </source>
</evidence>
<protein>
    <recommendedName>
        <fullName evidence="4">Remodeling and spacing factor 1</fullName>
    </recommendedName>
</protein>
<comment type="caution">
    <text evidence="2">The sequence shown here is derived from an EMBL/GenBank/DDBJ whole genome shotgun (WGS) entry which is preliminary data.</text>
</comment>
<sequence length="863" mass="92567">MATSAEENCYDDPNFAVICSFVLNFGELCGVNISISELQSMLEDTKNVDETLIDLHVHLLRKASRRVQRDRWEKALIKFCHQGSNVDGWELERFGYRKAKLSVKLAVLKRLLELQFDANSKFKAELNKQEADVLRLQPIGRDVRGHLYWLHRDPQLNLRLYREHPDDENSWILVSRTRDELAKVIADLEGSFSGVKKEESSSMDSETGESNLTEPDGAKTEEKPGSGLPDDEKPAVTDTGQPPSVKNEEPHHEETLSVTLSACGTTDQTTFPRLAIKKELVENNTLEDASKSHKCKSPSEVEMVHVNSEKAEIHQNDISECPPGESGQELKKSTPHSEDISKDKKDDIDGKRDDVASKTKKPSAVEQSNAEDLCMRATAEDGEVRPPCKPSSSPQNRAHTFANRSAPSLPDKPAATHGFGNANGNGAVVVLESLPCDLSVVHREEPSVPTDDQPSSSEVLQPAEVRRVVDVGAEDLRTGEKPEEVHISEKNGQPESPSSIPYAHENSCHAPVVSSTTTNLRHVDAVEQPLALDLTRVLPEASTVNAVLPAISASQVLSTTGEQPRSSEADNATAAHDTSSKPSSALGDKLLASPSSPSLYAHTAGAETSVLKSDVRGATGAKGVVLPVSSGVGEESLQHATEAVTARTHGGVAESSTDTVPLRNLEFDKPNRTEQSSEKEHVLNVEKSTSGAKLTDGGFEKISKKTSFLGNKGHSGKVLPEHHSVGTPHEKLMDTVGTTEPISLVPAASDTETSAKLSASSPIADIEEKGSATVPASAVKTKSSDNHSCSEGKDVASSKSAVVSSLLKDGTPIKTVEEKPDAVCDTVLGATPSSSSTALLKPAKPQEDANDHKNICGVAAMFD</sequence>
<evidence type="ECO:0000313" key="2">
    <source>
        <dbReference type="EMBL" id="KAH8009765.1"/>
    </source>
</evidence>
<feature type="region of interest" description="Disordered" evidence="1">
    <location>
        <begin position="284"/>
        <end position="420"/>
    </location>
</feature>